<dbReference type="EMBL" id="JAWXYG010000007">
    <property type="protein sequence ID" value="KAK4268712.1"/>
    <property type="molecule type" value="Genomic_DNA"/>
</dbReference>
<comment type="caution">
    <text evidence="1">The sequence shown here is derived from an EMBL/GenBank/DDBJ whole genome shotgun (WGS) entry which is preliminary data.</text>
</comment>
<evidence type="ECO:0000313" key="1">
    <source>
        <dbReference type="EMBL" id="KAK4268712.1"/>
    </source>
</evidence>
<protein>
    <recommendedName>
        <fullName evidence="3">Mitochondrial glycoprotein</fullName>
    </recommendedName>
</protein>
<dbReference type="AlphaFoldDB" id="A0AAE1JHD3"/>
<dbReference type="Gene3D" id="3.10.280.10">
    <property type="entry name" value="Mitochondrial glycoprotein"/>
    <property type="match status" value="1"/>
</dbReference>
<evidence type="ECO:0000313" key="2">
    <source>
        <dbReference type="Proteomes" id="UP001293593"/>
    </source>
</evidence>
<dbReference type="PANTHER" id="PTHR10826:SF27">
    <property type="entry name" value="OS06G0326500 PROTEIN"/>
    <property type="match status" value="1"/>
</dbReference>
<sequence length="250" mass="28112">MAMYSMLRRASSSVLPLAFCAMASPRTFHYAASAVRTAGLNHRLIERILVPSVRLANSFATKTSADENLLRVLDTEIQCAEEEDHEVEEVPNDFPFSIEDTPGERTILLKRQYEDETITVQVDIPNVGAEGGEDAGDGEDENRDESSIPLVVNISKSNGVTLEFGVTAFPDEISIDSLSIKQSEESEDQLAYEGPEFHDLDENLQKAFHKYLEIRGIKPSTTNFMHEYMVNKDSKEYSIWLKNLKKFIEA</sequence>
<gene>
    <name evidence="1" type="ORF">QN277_025326</name>
</gene>
<proteinExistence type="predicted"/>
<dbReference type="PANTHER" id="PTHR10826">
    <property type="entry name" value="COMPLEMENT COMPONENT 1"/>
    <property type="match status" value="1"/>
</dbReference>
<dbReference type="Proteomes" id="UP001293593">
    <property type="component" value="Unassembled WGS sequence"/>
</dbReference>
<reference evidence="1" key="1">
    <citation type="submission" date="2023-10" db="EMBL/GenBank/DDBJ databases">
        <title>Chromosome-level genome of the transformable northern wattle, Acacia crassicarpa.</title>
        <authorList>
            <person name="Massaro I."/>
            <person name="Sinha N.R."/>
            <person name="Poethig S."/>
            <person name="Leichty A.R."/>
        </authorList>
    </citation>
    <scope>NUCLEOTIDE SEQUENCE</scope>
    <source>
        <strain evidence="1">Acra3RX</strain>
        <tissue evidence="1">Leaf</tissue>
    </source>
</reference>
<dbReference type="InterPro" id="IPR036561">
    <property type="entry name" value="MAM33_sf"/>
</dbReference>
<dbReference type="SUPFAM" id="SSF54529">
    <property type="entry name" value="Mitochondrial glycoprotein MAM33-like"/>
    <property type="match status" value="1"/>
</dbReference>
<accession>A0AAE1JHD3</accession>
<dbReference type="GO" id="GO:0005759">
    <property type="term" value="C:mitochondrial matrix"/>
    <property type="evidence" value="ECO:0007669"/>
    <property type="project" value="InterPro"/>
</dbReference>
<name>A0AAE1JHD3_9FABA</name>
<keyword evidence="2" id="KW-1185">Reference proteome</keyword>
<dbReference type="FunFam" id="3.10.280.10:FF:000002">
    <property type="entry name" value="Mitochondrial glycoprotein family protein"/>
    <property type="match status" value="1"/>
</dbReference>
<dbReference type="InterPro" id="IPR003428">
    <property type="entry name" value="MAM33"/>
</dbReference>
<dbReference type="Pfam" id="PF02330">
    <property type="entry name" value="MAM33"/>
    <property type="match status" value="1"/>
</dbReference>
<evidence type="ECO:0008006" key="3">
    <source>
        <dbReference type="Google" id="ProtNLM"/>
    </source>
</evidence>
<organism evidence="1 2">
    <name type="scientific">Acacia crassicarpa</name>
    <name type="common">northern wattle</name>
    <dbReference type="NCBI Taxonomy" id="499986"/>
    <lineage>
        <taxon>Eukaryota</taxon>
        <taxon>Viridiplantae</taxon>
        <taxon>Streptophyta</taxon>
        <taxon>Embryophyta</taxon>
        <taxon>Tracheophyta</taxon>
        <taxon>Spermatophyta</taxon>
        <taxon>Magnoliopsida</taxon>
        <taxon>eudicotyledons</taxon>
        <taxon>Gunneridae</taxon>
        <taxon>Pentapetalae</taxon>
        <taxon>rosids</taxon>
        <taxon>fabids</taxon>
        <taxon>Fabales</taxon>
        <taxon>Fabaceae</taxon>
        <taxon>Caesalpinioideae</taxon>
        <taxon>mimosoid clade</taxon>
        <taxon>Acacieae</taxon>
        <taxon>Acacia</taxon>
    </lineage>
</organism>